<organism evidence="2 3">
    <name type="scientific">Faecalicoccus pleomorphus</name>
    <dbReference type="NCBI Taxonomy" id="1323"/>
    <lineage>
        <taxon>Bacteria</taxon>
        <taxon>Bacillati</taxon>
        <taxon>Bacillota</taxon>
        <taxon>Erysipelotrichia</taxon>
        <taxon>Erysipelotrichales</taxon>
        <taxon>Erysipelotrichaceae</taxon>
        <taxon>Faecalicoccus</taxon>
    </lineage>
</organism>
<dbReference type="GO" id="GO:0016740">
    <property type="term" value="F:transferase activity"/>
    <property type="evidence" value="ECO:0007669"/>
    <property type="project" value="UniProtKB-KW"/>
</dbReference>
<name>A0A7X9NH03_9FIRM</name>
<dbReference type="Pfam" id="PF04230">
    <property type="entry name" value="PS_pyruv_trans"/>
    <property type="match status" value="1"/>
</dbReference>
<keyword evidence="2" id="KW-0808">Transferase</keyword>
<dbReference type="EMBL" id="JABAFR010000007">
    <property type="protein sequence ID" value="NME44070.1"/>
    <property type="molecule type" value="Genomic_DNA"/>
</dbReference>
<dbReference type="RefSeq" id="WP_168965007.1">
    <property type="nucleotide sequence ID" value="NZ_JABAFR010000007.1"/>
</dbReference>
<evidence type="ECO:0000259" key="1">
    <source>
        <dbReference type="Pfam" id="PF04230"/>
    </source>
</evidence>
<gene>
    <name evidence="2" type="ORF">HF861_04130</name>
</gene>
<dbReference type="InterPro" id="IPR007345">
    <property type="entry name" value="Polysacch_pyruvyl_Trfase"/>
</dbReference>
<comment type="caution">
    <text evidence="2">The sequence shown here is derived from an EMBL/GenBank/DDBJ whole genome shotgun (WGS) entry which is preliminary data.</text>
</comment>
<dbReference type="AlphaFoldDB" id="A0A7X9NH03"/>
<evidence type="ECO:0000313" key="2">
    <source>
        <dbReference type="EMBL" id="NME44070.1"/>
    </source>
</evidence>
<evidence type="ECO:0000313" key="3">
    <source>
        <dbReference type="Proteomes" id="UP000540014"/>
    </source>
</evidence>
<sequence>MKIGIITWFRYENYGTKLQAIALQNYLRRYGHNVQMIDFPVPSSQRPHKKKKILTRVYGRISYEILKYAHKRYNSQLARKTLKMEQVINEQCIVTDPIKTDEDYVNICNQFNLLICGSDQIWNPNWYHPYYYADFPEIKAKKISYAPSIGIREIPEKKKELIGKSLKSFSLITVRENKASALLETIIGYKPQKVLDPTMLLTKEQWINLFSLKIKKKQRYLLCYFLSDNRNHWTVVRKLAKEKNVSIRIIAQTGFSYFYKGRKYMDAGVKEFLDLILNADYILTDSFHGTVFSLLFEKEVYTFERFQDDQFFSQNDRVRELMDEFEISDHLLKYNTRRITCVPPINYITVDHRLSQLREKSATILNNGILK</sequence>
<protein>
    <submittedName>
        <fullName evidence="2">Polysaccharide pyruvyl transferase family protein</fullName>
    </submittedName>
</protein>
<accession>A0A7X9NH03</accession>
<reference evidence="2 3" key="1">
    <citation type="submission" date="2020-04" db="EMBL/GenBank/DDBJ databases">
        <authorList>
            <person name="Hitch T.C.A."/>
            <person name="Wylensek D."/>
            <person name="Clavel T."/>
        </authorList>
    </citation>
    <scope>NUCLEOTIDE SEQUENCE [LARGE SCALE GENOMIC DNA]</scope>
    <source>
        <strain evidence="2 3">BSM-383-APC-22F</strain>
    </source>
</reference>
<feature type="domain" description="Polysaccharide pyruvyl transferase" evidence="1">
    <location>
        <begin position="13"/>
        <end position="303"/>
    </location>
</feature>
<dbReference type="Proteomes" id="UP000540014">
    <property type="component" value="Unassembled WGS sequence"/>
</dbReference>
<proteinExistence type="predicted"/>